<gene>
    <name evidence="1" type="ORF">KSU1_C0735</name>
</gene>
<dbReference type="EMBL" id="BAFH01000003">
    <property type="protein sequence ID" value="GAB62331.1"/>
    <property type="molecule type" value="Genomic_DNA"/>
</dbReference>
<dbReference type="NCBIfam" id="TIGR03831">
    <property type="entry name" value="YgiT_finger"/>
    <property type="match status" value="1"/>
</dbReference>
<dbReference type="eggNOG" id="COG1656">
    <property type="taxonomic scope" value="Bacteria"/>
</dbReference>
<sequence length="77" mass="8898">MYGYTCEYCEGIVKKRLIKKEIFKHKTGFIMLEDVPVGVCDTCGYRYYHSTILQAVEEIANGKRLPERTETIPVAHL</sequence>
<keyword evidence="2" id="KW-1185">Reference proteome</keyword>
<dbReference type="AlphaFoldDB" id="I3IKT6"/>
<dbReference type="Proteomes" id="UP000002985">
    <property type="component" value="Unassembled WGS sequence"/>
</dbReference>
<accession>I3IKT6</accession>
<organism evidence="1 2">
    <name type="scientific">Candidatus Jettenia caeni</name>
    <dbReference type="NCBI Taxonomy" id="247490"/>
    <lineage>
        <taxon>Bacteria</taxon>
        <taxon>Pseudomonadati</taxon>
        <taxon>Planctomycetota</taxon>
        <taxon>Candidatus Brocadiia</taxon>
        <taxon>Candidatus Brocadiales</taxon>
        <taxon>Candidatus Brocadiaceae</taxon>
        <taxon>Candidatus Jettenia</taxon>
    </lineage>
</organism>
<evidence type="ECO:0000313" key="2">
    <source>
        <dbReference type="Proteomes" id="UP000002985"/>
    </source>
</evidence>
<proteinExistence type="predicted"/>
<name>I3IKT6_9BACT</name>
<evidence type="ECO:0008006" key="3">
    <source>
        <dbReference type="Google" id="ProtNLM"/>
    </source>
</evidence>
<dbReference type="InterPro" id="IPR022453">
    <property type="entry name" value="Znf_MqsA-type"/>
</dbReference>
<dbReference type="OrthoDB" id="285636at2"/>
<comment type="caution">
    <text evidence="1">The sequence shown here is derived from an EMBL/GenBank/DDBJ whole genome shotgun (WGS) entry which is preliminary data.</text>
</comment>
<protein>
    <recommendedName>
        <fullName evidence="3">YgiT-type zinc finger domain protein</fullName>
    </recommendedName>
</protein>
<reference evidence="1 2" key="1">
    <citation type="journal article" date="2012" name="FEBS Lett.">
        <title>Anammox organism KSU-1 expresses a NirK-type copper-containing nitrite reductase instead of a NirS-type with cytochrome cd1.</title>
        <authorList>
            <person name="Hira D."/>
            <person name="Toh H."/>
            <person name="Migita C.T."/>
            <person name="Okubo H."/>
            <person name="Nishiyama T."/>
            <person name="Hattori M."/>
            <person name="Furukawa K."/>
            <person name="Fujii T."/>
        </authorList>
    </citation>
    <scope>NUCLEOTIDE SEQUENCE [LARGE SCALE GENOMIC DNA]</scope>
</reference>
<evidence type="ECO:0000313" key="1">
    <source>
        <dbReference type="EMBL" id="GAB62331.1"/>
    </source>
</evidence>